<gene>
    <name evidence="1" type="ORF">RDT67_26855</name>
</gene>
<dbReference type="Proteomes" id="UP001224622">
    <property type="component" value="Unassembled WGS sequence"/>
</dbReference>
<name>A0AAJ2DA64_SERFO</name>
<protein>
    <submittedName>
        <fullName evidence="1">Uncharacterized protein</fullName>
    </submittedName>
</protein>
<reference evidence="1" key="1">
    <citation type="submission" date="2023-08" db="EMBL/GenBank/DDBJ databases">
        <title>The Comparative Genomic Analysis of Yersiniaceae from Polar Regions.</title>
        <authorList>
            <person name="Goncharov A."/>
            <person name="Aslanov B."/>
            <person name="Kolodzhieva V."/>
            <person name="Azarov D."/>
            <person name="Mochov A."/>
            <person name="Lebedeva E."/>
        </authorList>
    </citation>
    <scope>NUCLEOTIDE SEQUENCE</scope>
    <source>
        <strain evidence="1">Vf</strain>
    </source>
</reference>
<sequence length="62" mass="7074">MLQVTPISPTSQLFTLQHLDGVRQTGDDKQVRPLRSNWSLTRVFIPSGMRSIYSGDWIELAE</sequence>
<evidence type="ECO:0000313" key="1">
    <source>
        <dbReference type="EMBL" id="MDQ9130027.1"/>
    </source>
</evidence>
<comment type="caution">
    <text evidence="1">The sequence shown here is derived from an EMBL/GenBank/DDBJ whole genome shotgun (WGS) entry which is preliminary data.</text>
</comment>
<dbReference type="AlphaFoldDB" id="A0AAJ2DA64"/>
<dbReference type="RefSeq" id="WP_309048585.1">
    <property type="nucleotide sequence ID" value="NZ_JAVIGA010000048.1"/>
</dbReference>
<proteinExistence type="predicted"/>
<organism evidence="1 2">
    <name type="scientific">Serratia fonticola</name>
    <dbReference type="NCBI Taxonomy" id="47917"/>
    <lineage>
        <taxon>Bacteria</taxon>
        <taxon>Pseudomonadati</taxon>
        <taxon>Pseudomonadota</taxon>
        <taxon>Gammaproteobacteria</taxon>
        <taxon>Enterobacterales</taxon>
        <taxon>Yersiniaceae</taxon>
        <taxon>Serratia</taxon>
    </lineage>
</organism>
<accession>A0AAJ2DA64</accession>
<dbReference type="EMBL" id="JAVIGA010000048">
    <property type="protein sequence ID" value="MDQ9130027.1"/>
    <property type="molecule type" value="Genomic_DNA"/>
</dbReference>
<evidence type="ECO:0000313" key="2">
    <source>
        <dbReference type="Proteomes" id="UP001224622"/>
    </source>
</evidence>